<evidence type="ECO:0000256" key="1">
    <source>
        <dbReference type="SAM" id="MobiDB-lite"/>
    </source>
</evidence>
<evidence type="ECO:0000256" key="2">
    <source>
        <dbReference type="SAM" id="Phobius"/>
    </source>
</evidence>
<name>A0A9P6UCD1_9FUNG</name>
<proteinExistence type="predicted"/>
<feature type="compositionally biased region" description="Low complexity" evidence="1">
    <location>
        <begin position="207"/>
        <end position="221"/>
    </location>
</feature>
<evidence type="ECO:0000313" key="3">
    <source>
        <dbReference type="EMBL" id="KAG0268860.1"/>
    </source>
</evidence>
<accession>A0A9P6UCD1</accession>
<protein>
    <submittedName>
        <fullName evidence="3">Uncharacterized protein</fullName>
    </submittedName>
</protein>
<feature type="region of interest" description="Disordered" evidence="1">
    <location>
        <begin position="248"/>
        <end position="267"/>
    </location>
</feature>
<organism evidence="3 4">
    <name type="scientific">Actinomortierella ambigua</name>
    <dbReference type="NCBI Taxonomy" id="1343610"/>
    <lineage>
        <taxon>Eukaryota</taxon>
        <taxon>Fungi</taxon>
        <taxon>Fungi incertae sedis</taxon>
        <taxon>Mucoromycota</taxon>
        <taxon>Mortierellomycotina</taxon>
        <taxon>Mortierellomycetes</taxon>
        <taxon>Mortierellales</taxon>
        <taxon>Mortierellaceae</taxon>
        <taxon>Actinomortierella</taxon>
    </lineage>
</organism>
<sequence length="267" mass="29374">MALQVTVNFMSRPSGYAGWILLVVASWLFILYWYSVRAVHQVKKLMRAVPILVLTGYLAAMHAREAVFIERKWLQCEWDDYSPSLWTMCTTEQALIIIALSTSILTAIEVVFTVIVGPLNPFGPEHGVAENIELVSPDHPTPAGLQSAGSEPMPYGHHVQPQPYSAYPDGASYPVMPPESQHQQQPYPPYQPTAVIVDGSQPPFAPPEYQQQQHQAHTQYPPQYPEPYPPSTYMQATPIVAPSVPQLVESSAPATPGTAPGSGLAHH</sequence>
<keyword evidence="2" id="KW-0472">Membrane</keyword>
<dbReference type="EMBL" id="JAAAJB010000039">
    <property type="protein sequence ID" value="KAG0268860.1"/>
    <property type="molecule type" value="Genomic_DNA"/>
</dbReference>
<keyword evidence="4" id="KW-1185">Reference proteome</keyword>
<feature type="transmembrane region" description="Helical" evidence="2">
    <location>
        <begin position="16"/>
        <end position="33"/>
    </location>
</feature>
<keyword evidence="2" id="KW-0812">Transmembrane</keyword>
<keyword evidence="2" id="KW-1133">Transmembrane helix</keyword>
<reference evidence="3" key="1">
    <citation type="journal article" date="2020" name="Fungal Divers.">
        <title>Resolving the Mortierellaceae phylogeny through synthesis of multi-gene phylogenetics and phylogenomics.</title>
        <authorList>
            <person name="Vandepol N."/>
            <person name="Liber J."/>
            <person name="Desiro A."/>
            <person name="Na H."/>
            <person name="Kennedy M."/>
            <person name="Barry K."/>
            <person name="Grigoriev I.V."/>
            <person name="Miller A.N."/>
            <person name="O'Donnell K."/>
            <person name="Stajich J.E."/>
            <person name="Bonito G."/>
        </authorList>
    </citation>
    <scope>NUCLEOTIDE SEQUENCE</scope>
    <source>
        <strain evidence="3">BC1065</strain>
    </source>
</reference>
<evidence type="ECO:0000313" key="4">
    <source>
        <dbReference type="Proteomes" id="UP000807716"/>
    </source>
</evidence>
<feature type="region of interest" description="Disordered" evidence="1">
    <location>
        <begin position="139"/>
        <end position="226"/>
    </location>
</feature>
<dbReference type="AlphaFoldDB" id="A0A9P6UCD1"/>
<dbReference type="Proteomes" id="UP000807716">
    <property type="component" value="Unassembled WGS sequence"/>
</dbReference>
<gene>
    <name evidence="3" type="ORF">DFQ27_005455</name>
</gene>
<feature type="transmembrane region" description="Helical" evidence="2">
    <location>
        <begin position="94"/>
        <end position="116"/>
    </location>
</feature>
<comment type="caution">
    <text evidence="3">The sequence shown here is derived from an EMBL/GenBank/DDBJ whole genome shotgun (WGS) entry which is preliminary data.</text>
</comment>